<evidence type="ECO:0000259" key="18">
    <source>
        <dbReference type="Pfam" id="PF00593"/>
    </source>
</evidence>
<dbReference type="PROSITE" id="PS52016">
    <property type="entry name" value="TONB_DEPENDENT_REC_3"/>
    <property type="match status" value="1"/>
</dbReference>
<gene>
    <name evidence="20" type="ORF">H9K76_18240</name>
</gene>
<dbReference type="KEGG" id="drg:H9K76_18240"/>
<evidence type="ECO:0000256" key="17">
    <source>
        <dbReference type="SAM" id="MobiDB-lite"/>
    </source>
</evidence>
<dbReference type="GO" id="GO:0015344">
    <property type="term" value="F:siderophore uptake transmembrane transporter activity"/>
    <property type="evidence" value="ECO:0007669"/>
    <property type="project" value="TreeGrafter"/>
</dbReference>
<dbReference type="CDD" id="cd01347">
    <property type="entry name" value="ligand_gated_channel"/>
    <property type="match status" value="1"/>
</dbReference>
<dbReference type="InterPro" id="IPR037066">
    <property type="entry name" value="Plug_dom_sf"/>
</dbReference>
<dbReference type="PANTHER" id="PTHR32552:SF89">
    <property type="entry name" value="CATECHOLATE SIDEROPHORE RECEPTOR FIU"/>
    <property type="match status" value="1"/>
</dbReference>
<dbReference type="GO" id="GO:0015891">
    <property type="term" value="P:siderophore transport"/>
    <property type="evidence" value="ECO:0007669"/>
    <property type="project" value="InterPro"/>
</dbReference>
<evidence type="ECO:0000256" key="14">
    <source>
        <dbReference type="PROSITE-ProRule" id="PRU01360"/>
    </source>
</evidence>
<comment type="similarity">
    <text evidence="2 14 16">Belongs to the TonB-dependent receptor family.</text>
</comment>
<dbReference type="InterPro" id="IPR036942">
    <property type="entry name" value="Beta-barrel_TonB_sf"/>
</dbReference>
<evidence type="ECO:0000256" key="7">
    <source>
        <dbReference type="ARBA" id="ARBA00022729"/>
    </source>
</evidence>
<protein>
    <submittedName>
        <fullName evidence="20">TonB-dependent siderophore receptor</fullName>
    </submittedName>
</protein>
<dbReference type="NCBIfam" id="TIGR01783">
    <property type="entry name" value="TonB-siderophor"/>
    <property type="match status" value="1"/>
</dbReference>
<name>A0A7G9RLI3_9BURK</name>
<organism evidence="20 21">
    <name type="scientific">Diaphorobacter ruginosibacter</name>
    <dbReference type="NCBI Taxonomy" id="1715720"/>
    <lineage>
        <taxon>Bacteria</taxon>
        <taxon>Pseudomonadati</taxon>
        <taxon>Pseudomonadota</taxon>
        <taxon>Betaproteobacteria</taxon>
        <taxon>Burkholderiales</taxon>
        <taxon>Comamonadaceae</taxon>
        <taxon>Diaphorobacter</taxon>
    </lineage>
</organism>
<dbReference type="InterPro" id="IPR010917">
    <property type="entry name" value="TonB_rcpt_CS"/>
</dbReference>
<evidence type="ECO:0000256" key="2">
    <source>
        <dbReference type="ARBA" id="ARBA00009810"/>
    </source>
</evidence>
<evidence type="ECO:0000256" key="12">
    <source>
        <dbReference type="ARBA" id="ARBA00023170"/>
    </source>
</evidence>
<evidence type="ECO:0000313" key="20">
    <source>
        <dbReference type="EMBL" id="QNN56458.1"/>
    </source>
</evidence>
<keyword evidence="8" id="KW-0408">Iron</keyword>
<proteinExistence type="inferred from homology"/>
<keyword evidence="6 14" id="KW-0812">Transmembrane</keyword>
<accession>A0A7G9RLI3</accession>
<evidence type="ECO:0000259" key="19">
    <source>
        <dbReference type="Pfam" id="PF07715"/>
    </source>
</evidence>
<evidence type="ECO:0000256" key="3">
    <source>
        <dbReference type="ARBA" id="ARBA00022448"/>
    </source>
</evidence>
<keyword evidence="4 14" id="KW-1134">Transmembrane beta strand</keyword>
<evidence type="ECO:0000256" key="6">
    <source>
        <dbReference type="ARBA" id="ARBA00022692"/>
    </source>
</evidence>
<evidence type="ECO:0000256" key="15">
    <source>
        <dbReference type="PROSITE-ProRule" id="PRU10144"/>
    </source>
</evidence>
<dbReference type="PANTHER" id="PTHR32552">
    <property type="entry name" value="FERRICHROME IRON RECEPTOR-RELATED"/>
    <property type="match status" value="1"/>
</dbReference>
<comment type="subcellular location">
    <subcellularLocation>
        <location evidence="1 14">Cell outer membrane</location>
        <topology evidence="1 14">Multi-pass membrane protein</topology>
    </subcellularLocation>
</comment>
<keyword evidence="12 20" id="KW-0675">Receptor</keyword>
<feature type="domain" description="TonB-dependent receptor plug" evidence="19">
    <location>
        <begin position="75"/>
        <end position="173"/>
    </location>
</feature>
<dbReference type="InterPro" id="IPR000531">
    <property type="entry name" value="Beta-barrel_TonB"/>
</dbReference>
<keyword evidence="9" id="KW-0406">Ion transport</keyword>
<evidence type="ECO:0000256" key="10">
    <source>
        <dbReference type="ARBA" id="ARBA00023077"/>
    </source>
</evidence>
<dbReference type="Gene3D" id="2.40.170.20">
    <property type="entry name" value="TonB-dependent receptor, beta-barrel domain"/>
    <property type="match status" value="1"/>
</dbReference>
<dbReference type="SUPFAM" id="SSF56935">
    <property type="entry name" value="Porins"/>
    <property type="match status" value="1"/>
</dbReference>
<dbReference type="EMBL" id="CP060714">
    <property type="protein sequence ID" value="QNN56458.1"/>
    <property type="molecule type" value="Genomic_DNA"/>
</dbReference>
<keyword evidence="3 14" id="KW-0813">Transport</keyword>
<dbReference type="InterPro" id="IPR010105">
    <property type="entry name" value="TonB_sidphr_rcpt"/>
</dbReference>
<dbReference type="PROSITE" id="PS01156">
    <property type="entry name" value="TONB_DEPENDENT_REC_2"/>
    <property type="match status" value="1"/>
</dbReference>
<evidence type="ECO:0000256" key="9">
    <source>
        <dbReference type="ARBA" id="ARBA00023065"/>
    </source>
</evidence>
<keyword evidence="11 14" id="KW-0472">Membrane</keyword>
<feature type="region of interest" description="Disordered" evidence="17">
    <location>
        <begin position="533"/>
        <end position="558"/>
    </location>
</feature>
<evidence type="ECO:0000256" key="11">
    <source>
        <dbReference type="ARBA" id="ARBA00023136"/>
    </source>
</evidence>
<feature type="domain" description="TonB-dependent receptor-like beta-barrel" evidence="18">
    <location>
        <begin position="248"/>
        <end position="741"/>
    </location>
</feature>
<evidence type="ECO:0000256" key="4">
    <source>
        <dbReference type="ARBA" id="ARBA00022452"/>
    </source>
</evidence>
<dbReference type="RefSeq" id="WP_187596724.1">
    <property type="nucleotide sequence ID" value="NZ_CP060714.1"/>
</dbReference>
<evidence type="ECO:0000256" key="8">
    <source>
        <dbReference type="ARBA" id="ARBA00023004"/>
    </source>
</evidence>
<keyword evidence="21" id="KW-1185">Reference proteome</keyword>
<dbReference type="Pfam" id="PF00593">
    <property type="entry name" value="TonB_dep_Rec_b-barrel"/>
    <property type="match status" value="1"/>
</dbReference>
<evidence type="ECO:0000256" key="13">
    <source>
        <dbReference type="ARBA" id="ARBA00023237"/>
    </source>
</evidence>
<dbReference type="InterPro" id="IPR012910">
    <property type="entry name" value="Plug_dom"/>
</dbReference>
<dbReference type="AlphaFoldDB" id="A0A7G9RLI3"/>
<dbReference type="Pfam" id="PF07715">
    <property type="entry name" value="Plug"/>
    <property type="match status" value="1"/>
</dbReference>
<evidence type="ECO:0000256" key="16">
    <source>
        <dbReference type="RuleBase" id="RU003357"/>
    </source>
</evidence>
<feature type="short sequence motif" description="TonB C-terminal box" evidence="15">
    <location>
        <begin position="755"/>
        <end position="772"/>
    </location>
</feature>
<dbReference type="Gene3D" id="2.170.130.10">
    <property type="entry name" value="TonB-dependent receptor, plug domain"/>
    <property type="match status" value="1"/>
</dbReference>
<sequence length="772" mass="83062">MLENHTTKKNDAGGLHCELTQIVIAAGLCLSGAAVHAQQPSAPSAGTLPTVNVEAAQEVPLNPQTSSRAKFTAPLIDTPKTVNVIPQEVIEQTNSVTLTDALRLSPGITFGSGEGGNPMGDRPFIRGSDAQGSIYVDGVRDIAAGSREMFNVESVEVVKGADSAYGGRGGAGGSINLTTKTAKKENFISGDVSLGNADYKRATVDMNRMINDTTAFRLNAMVHDSEIAGREGPQNKRWGIAPTITFGLGTADQLTLSYQHLDVDDMPDGGIPYYNAKTIPGMTSDVTLRPTNGGNRENWYGLKARDKRKEQSDLLSANYEHKFSDTNKVRNTLRWSGSEQDYIWTQPDDSQGNVANGKVWRRFNSRYSKTYTLQNATEFTGKAETGSVKHSFALGLELSTERSKVDSYSMVDANGNAIANSNQCVTGLSPYMCTSLTDPNGNDPWTGSMVRANAFTNYKTDTASLYAFDTLTLTPQWIVNGGLRYDHYKTSLVNTKGVEYGRTDNLLNYQLGVVYKLQPDASVYASIGSSSTPGNAGLGQGADSTIDPTGGRTPITNADMLKPEKTRSYELGTKWDLMDKRLGLTAAIFRNETTNARITDPTGNTASMAGKKIVNGLELGATGRVTRQVDVFAGYTFMDSEQKNIGTVTSGALAGRPAAGTGEAFPNTPRHSFSLWANYRPDAKLTLGLGAFGQSEANGGYGYTTDGHLITRGIAGYVRLDAMASYKFNPNLSLQVNIQNLTDKEYYASTYSTHYATPAAGRTVIATLKARF</sequence>
<dbReference type="InterPro" id="IPR039426">
    <property type="entry name" value="TonB-dep_rcpt-like"/>
</dbReference>
<keyword evidence="13 14" id="KW-0998">Cell outer membrane</keyword>
<keyword evidence="10 16" id="KW-0798">TonB box</keyword>
<reference evidence="20 21" key="1">
    <citation type="submission" date="2020-08" db="EMBL/GenBank/DDBJ databases">
        <title>Genome sequence of Diaphorobacter ruginosibacter DSM 27467T.</title>
        <authorList>
            <person name="Hyun D.-W."/>
            <person name="Bae J.-W."/>
        </authorList>
    </citation>
    <scope>NUCLEOTIDE SEQUENCE [LARGE SCALE GENOMIC DNA]</scope>
    <source>
        <strain evidence="20 21">DSM 27467</strain>
    </source>
</reference>
<dbReference type="GO" id="GO:0009279">
    <property type="term" value="C:cell outer membrane"/>
    <property type="evidence" value="ECO:0007669"/>
    <property type="project" value="UniProtKB-SubCell"/>
</dbReference>
<evidence type="ECO:0000256" key="1">
    <source>
        <dbReference type="ARBA" id="ARBA00004571"/>
    </source>
</evidence>
<keyword evidence="5" id="KW-0410">Iron transport</keyword>
<evidence type="ECO:0000256" key="5">
    <source>
        <dbReference type="ARBA" id="ARBA00022496"/>
    </source>
</evidence>
<keyword evidence="7" id="KW-0732">Signal</keyword>
<evidence type="ECO:0000313" key="21">
    <source>
        <dbReference type="Proteomes" id="UP000515811"/>
    </source>
</evidence>
<dbReference type="Proteomes" id="UP000515811">
    <property type="component" value="Chromosome"/>
</dbReference>
<dbReference type="GO" id="GO:0038023">
    <property type="term" value="F:signaling receptor activity"/>
    <property type="evidence" value="ECO:0007669"/>
    <property type="project" value="InterPro"/>
</dbReference>